<organism evidence="2 3">
    <name type="scientific">Diversispora eburnea</name>
    <dbReference type="NCBI Taxonomy" id="1213867"/>
    <lineage>
        <taxon>Eukaryota</taxon>
        <taxon>Fungi</taxon>
        <taxon>Fungi incertae sedis</taxon>
        <taxon>Mucoromycota</taxon>
        <taxon>Glomeromycotina</taxon>
        <taxon>Glomeromycetes</taxon>
        <taxon>Diversisporales</taxon>
        <taxon>Diversisporaceae</taxon>
        <taxon>Diversispora</taxon>
    </lineage>
</organism>
<sequence length="118" mass="13828">MSVGNNPADTQSASTFHISHGNSPGEVTQQNTQLSEIIMNRLEYNHRKNHLDTRYNHRKSHLDARYNHRKNHLDARYKFRKLKARRNPTLGVQSSKRPHKINKNMGRKCEKTFGYTTD</sequence>
<name>A0A9N9D8Z0_9GLOM</name>
<accession>A0A9N9D8Z0</accession>
<gene>
    <name evidence="2" type="ORF">DEBURN_LOCUS10750</name>
</gene>
<dbReference type="EMBL" id="CAJVPK010003723">
    <property type="protein sequence ID" value="CAG8630377.1"/>
    <property type="molecule type" value="Genomic_DNA"/>
</dbReference>
<protein>
    <submittedName>
        <fullName evidence="2">8932_t:CDS:1</fullName>
    </submittedName>
</protein>
<reference evidence="2" key="1">
    <citation type="submission" date="2021-06" db="EMBL/GenBank/DDBJ databases">
        <authorList>
            <person name="Kallberg Y."/>
            <person name="Tangrot J."/>
            <person name="Rosling A."/>
        </authorList>
    </citation>
    <scope>NUCLEOTIDE SEQUENCE</scope>
    <source>
        <strain evidence="2">AZ414A</strain>
    </source>
</reference>
<keyword evidence="3" id="KW-1185">Reference proteome</keyword>
<dbReference type="Proteomes" id="UP000789706">
    <property type="component" value="Unassembled WGS sequence"/>
</dbReference>
<evidence type="ECO:0000313" key="3">
    <source>
        <dbReference type="Proteomes" id="UP000789706"/>
    </source>
</evidence>
<comment type="caution">
    <text evidence="2">The sequence shown here is derived from an EMBL/GenBank/DDBJ whole genome shotgun (WGS) entry which is preliminary data.</text>
</comment>
<proteinExistence type="predicted"/>
<dbReference type="AlphaFoldDB" id="A0A9N9D8Z0"/>
<feature type="compositionally biased region" description="Basic residues" evidence="1">
    <location>
        <begin position="96"/>
        <end position="106"/>
    </location>
</feature>
<feature type="region of interest" description="Disordered" evidence="1">
    <location>
        <begin position="1"/>
        <end position="29"/>
    </location>
</feature>
<feature type="region of interest" description="Disordered" evidence="1">
    <location>
        <begin position="88"/>
        <end position="118"/>
    </location>
</feature>
<evidence type="ECO:0000256" key="1">
    <source>
        <dbReference type="SAM" id="MobiDB-lite"/>
    </source>
</evidence>
<evidence type="ECO:0000313" key="2">
    <source>
        <dbReference type="EMBL" id="CAG8630377.1"/>
    </source>
</evidence>